<reference evidence="2 3" key="1">
    <citation type="submission" date="2017-12" db="EMBL/GenBank/DDBJ databases">
        <title>Corynebacterium mastitidis 16-1433 Genome.</title>
        <authorList>
            <person name="Gulvik C.A."/>
        </authorList>
    </citation>
    <scope>NUCLEOTIDE SEQUENCE [LARGE SCALE GENOMIC DNA]</scope>
    <source>
        <strain evidence="2 3">16-1433</strain>
    </source>
</reference>
<dbReference type="OrthoDB" id="4410346at2"/>
<dbReference type="EMBL" id="PJAF01000002">
    <property type="protein sequence ID" value="PKF69516.1"/>
    <property type="molecule type" value="Genomic_DNA"/>
</dbReference>
<dbReference type="RefSeq" id="WP_101172829.1">
    <property type="nucleotide sequence ID" value="NZ_JAKRKB010000011.1"/>
</dbReference>
<organism evidence="2 3">
    <name type="scientific">Corynebacterium mastitidis</name>
    <dbReference type="NCBI Taxonomy" id="161890"/>
    <lineage>
        <taxon>Bacteria</taxon>
        <taxon>Bacillati</taxon>
        <taxon>Actinomycetota</taxon>
        <taxon>Actinomycetes</taxon>
        <taxon>Mycobacteriales</taxon>
        <taxon>Corynebacteriaceae</taxon>
        <taxon>Corynebacterium</taxon>
    </lineage>
</organism>
<dbReference type="Pfam" id="PF08666">
    <property type="entry name" value="SAF"/>
    <property type="match status" value="1"/>
</dbReference>
<sequence length="194" mass="20026">MISRLLATLRTPGWRRVVLLRRAAAGLILALAAALALRPQGTPALFFRAEVPTGREIAAGDVEVRRSVNAPASVLRDPQDAIGKVLIAPAVPGEPVTPTRLLSPAALDGQVAVPVPLTAPEHVLHHGDVVSVVAQGEQIIATGAKVLLPPGPENPSALLALPEEAAARVATAALSTPLTVLVTTVRYSSPHTVP</sequence>
<evidence type="ECO:0000259" key="1">
    <source>
        <dbReference type="SMART" id="SM00858"/>
    </source>
</evidence>
<dbReference type="SMART" id="SM00858">
    <property type="entry name" value="SAF"/>
    <property type="match status" value="1"/>
</dbReference>
<comment type="caution">
    <text evidence="2">The sequence shown here is derived from an EMBL/GenBank/DDBJ whole genome shotgun (WGS) entry which is preliminary data.</text>
</comment>
<evidence type="ECO:0000313" key="3">
    <source>
        <dbReference type="Proteomes" id="UP000233249"/>
    </source>
</evidence>
<name>A0A2N0X9X9_9CORY</name>
<dbReference type="Proteomes" id="UP000233249">
    <property type="component" value="Unassembled WGS sequence"/>
</dbReference>
<dbReference type="InterPro" id="IPR013974">
    <property type="entry name" value="SAF"/>
</dbReference>
<dbReference type="CDD" id="cd11614">
    <property type="entry name" value="SAF_CpaB_FlgA_like"/>
    <property type="match status" value="1"/>
</dbReference>
<protein>
    <recommendedName>
        <fullName evidence="1">SAF domain-containing protein</fullName>
    </recommendedName>
</protein>
<evidence type="ECO:0000313" key="2">
    <source>
        <dbReference type="EMBL" id="PKF69516.1"/>
    </source>
</evidence>
<accession>A0A2N0X9X9</accession>
<gene>
    <name evidence="2" type="ORF">CXB45_01265</name>
</gene>
<proteinExistence type="predicted"/>
<feature type="domain" description="SAF" evidence="1">
    <location>
        <begin position="42"/>
        <end position="102"/>
    </location>
</feature>
<dbReference type="STRING" id="1121365.GCA_000375365_01889"/>
<dbReference type="AlphaFoldDB" id="A0A2N0X9X9"/>